<evidence type="ECO:0000313" key="2">
    <source>
        <dbReference type="Proteomes" id="UP000183658"/>
    </source>
</evidence>
<proteinExistence type="predicted"/>
<dbReference type="OrthoDB" id="1324191at2"/>
<dbReference type="RefSeq" id="WP_074724630.1">
    <property type="nucleotide sequence ID" value="NZ_CBCRVS010000021.1"/>
</dbReference>
<dbReference type="EMBL" id="FOFZ01000020">
    <property type="protein sequence ID" value="SER71257.1"/>
    <property type="molecule type" value="Genomic_DNA"/>
</dbReference>
<gene>
    <name evidence="1" type="ORF">SAMN05444355_12042</name>
</gene>
<organism evidence="1 2">
    <name type="scientific">Flavobacterium frigoris</name>
    <dbReference type="NCBI Taxonomy" id="229204"/>
    <lineage>
        <taxon>Bacteria</taxon>
        <taxon>Pseudomonadati</taxon>
        <taxon>Bacteroidota</taxon>
        <taxon>Flavobacteriia</taxon>
        <taxon>Flavobacteriales</taxon>
        <taxon>Flavobacteriaceae</taxon>
        <taxon>Flavobacterium</taxon>
    </lineage>
</organism>
<dbReference type="SUPFAM" id="SSF48452">
    <property type="entry name" value="TPR-like"/>
    <property type="match status" value="1"/>
</dbReference>
<dbReference type="Proteomes" id="UP000183658">
    <property type="component" value="Unassembled WGS sequence"/>
</dbReference>
<evidence type="ECO:0008006" key="3">
    <source>
        <dbReference type="Google" id="ProtNLM"/>
    </source>
</evidence>
<reference evidence="2" key="1">
    <citation type="submission" date="2016-10" db="EMBL/GenBank/DDBJ databases">
        <authorList>
            <person name="Varghese N."/>
            <person name="Submissions S."/>
        </authorList>
    </citation>
    <scope>NUCLEOTIDE SEQUENCE [LARGE SCALE GENOMIC DNA]</scope>
    <source>
        <strain evidence="2">DSM 15719</strain>
    </source>
</reference>
<dbReference type="AlphaFoldDB" id="A0A1H9RF53"/>
<accession>A0A1H9RF53</accession>
<evidence type="ECO:0000313" key="1">
    <source>
        <dbReference type="EMBL" id="SER71257.1"/>
    </source>
</evidence>
<sequence>MKHKVQIFIILFNLLTPSIYSQKNMLASVGQTNIGTNPKINTAETPIKIRIIKSYHVVENINSVFGGHKTTYTVSQLSMVNKYDLGPNNTRVVTPIYVEIYVTSQYLKKLETDSINSTLKKSSISVKSKKINKVAISPEIQSIQKNQLSIKNSDINIPSKKVVFNKSELVKNKSAASIENSKIGILNSSDSSIKNTIEESQILSSNKNSLTTSINLKRTNGTAYVDLIKTYERIAIKGYRTEDMLKKIANAFFYDGEFEKSAKWLEELFKLNTNLEPEYYYRYSKSLSAINENAKADQIMQLFKEKQKLNQ</sequence>
<dbReference type="InterPro" id="IPR011990">
    <property type="entry name" value="TPR-like_helical_dom_sf"/>
</dbReference>
<name>A0A1H9RF53_FLAFI</name>
<protein>
    <recommendedName>
        <fullName evidence="3">Tetratricopeptide repeat protein</fullName>
    </recommendedName>
</protein>
<keyword evidence="2" id="KW-1185">Reference proteome</keyword>